<dbReference type="AlphaFoldDB" id="A0A1J5T2V9"/>
<accession>A0A1J5T2V9</accession>
<dbReference type="Pfam" id="PF00551">
    <property type="entry name" value="Formyl_trans_N"/>
    <property type="match status" value="1"/>
</dbReference>
<dbReference type="PROSITE" id="PS00373">
    <property type="entry name" value="GART"/>
    <property type="match status" value="1"/>
</dbReference>
<reference evidence="10 11" key="1">
    <citation type="submission" date="2016-08" db="EMBL/GenBank/DDBJ databases">
        <title>New Insights into Marine Group III Euryarchaeota, from dark to light.</title>
        <authorList>
            <person name="Haro-Moreno J.M."/>
            <person name="Rodriguez-Valera F."/>
            <person name="Lopez-Garcia P."/>
            <person name="Moreira D."/>
            <person name="Martin-Cuadrado A.B."/>
        </authorList>
    </citation>
    <scope>NUCLEOTIDE SEQUENCE [LARGE SCALE GENOMIC DNA]</scope>
    <source>
        <strain evidence="10">CG-Bathy1</strain>
    </source>
</reference>
<dbReference type="HAMAP" id="MF_01930">
    <property type="entry name" value="PurN"/>
    <property type="match status" value="1"/>
</dbReference>
<comment type="catalytic activity">
    <reaction evidence="8">
        <text>N(1)-(5-phospho-beta-D-ribosyl)glycinamide + (6R)-10-formyltetrahydrofolate = N(2)-formyl-N(1)-(5-phospho-beta-D-ribosyl)glycinamide + (6S)-5,6,7,8-tetrahydrofolate + H(+)</text>
        <dbReference type="Rhea" id="RHEA:15053"/>
        <dbReference type="ChEBI" id="CHEBI:15378"/>
        <dbReference type="ChEBI" id="CHEBI:57453"/>
        <dbReference type="ChEBI" id="CHEBI:143788"/>
        <dbReference type="ChEBI" id="CHEBI:147286"/>
        <dbReference type="ChEBI" id="CHEBI:195366"/>
        <dbReference type="EC" id="2.1.2.2"/>
    </reaction>
</comment>
<dbReference type="Proteomes" id="UP000183815">
    <property type="component" value="Unassembled WGS sequence"/>
</dbReference>
<evidence type="ECO:0000256" key="1">
    <source>
        <dbReference type="ARBA" id="ARBA00005054"/>
    </source>
</evidence>
<evidence type="ECO:0000256" key="7">
    <source>
        <dbReference type="ARBA" id="ARBA00041682"/>
    </source>
</evidence>
<evidence type="ECO:0000256" key="4">
    <source>
        <dbReference type="ARBA" id="ARBA00022755"/>
    </source>
</evidence>
<dbReference type="InterPro" id="IPR036477">
    <property type="entry name" value="Formyl_transf_N_sf"/>
</dbReference>
<comment type="similarity">
    <text evidence="5">Belongs to the GART family.</text>
</comment>
<evidence type="ECO:0000256" key="3">
    <source>
        <dbReference type="ARBA" id="ARBA00022679"/>
    </source>
</evidence>
<dbReference type="Gene3D" id="3.40.50.170">
    <property type="entry name" value="Formyl transferase, N-terminal domain"/>
    <property type="match status" value="1"/>
</dbReference>
<dbReference type="PANTHER" id="PTHR43369:SF2">
    <property type="entry name" value="PHOSPHORIBOSYLGLYCINAMIDE FORMYLTRANSFERASE"/>
    <property type="match status" value="1"/>
</dbReference>
<evidence type="ECO:0000259" key="9">
    <source>
        <dbReference type="Pfam" id="PF00551"/>
    </source>
</evidence>
<proteinExistence type="inferred from homology"/>
<organism evidence="10 11">
    <name type="scientific">Marine Group III euryarchaeote CG-Bathy1</name>
    <dbReference type="NCBI Taxonomy" id="1889001"/>
    <lineage>
        <taxon>Archaea</taxon>
        <taxon>Methanobacteriati</taxon>
        <taxon>Thermoplasmatota</taxon>
        <taxon>Thermoplasmata</taxon>
        <taxon>Candidatus Thermoprofundales</taxon>
    </lineage>
</organism>
<comment type="caution">
    <text evidence="10">The sequence shown here is derived from an EMBL/GenBank/DDBJ whole genome shotgun (WGS) entry which is preliminary data.</text>
</comment>
<sequence length="201" mass="22348">MRIAVLASGRGSNFQSLIDASERGDLPNVDLVLLVVNNKEAKAIDRAEKHSIDWIFINHTDKERVAFDIEVMAKLDEYNVEGIILAGFMRILSKEFISNYKNRILNIHPSLLPLFPGAHAHRDALEANATKSGCTVHFVDEGVDTGSIILQKEVVVKPDDTEETLSSRILVQEHIAFPEALHLFSSNRLKITSNGVEILPP</sequence>
<dbReference type="EMBL" id="MIYU01000017">
    <property type="protein sequence ID" value="OIR15202.1"/>
    <property type="molecule type" value="Genomic_DNA"/>
</dbReference>
<evidence type="ECO:0000256" key="5">
    <source>
        <dbReference type="ARBA" id="ARBA00038440"/>
    </source>
</evidence>
<evidence type="ECO:0000313" key="11">
    <source>
        <dbReference type="Proteomes" id="UP000183815"/>
    </source>
</evidence>
<dbReference type="InterPro" id="IPR001555">
    <property type="entry name" value="GART_AS"/>
</dbReference>
<gene>
    <name evidence="10" type="ORF">BEU04_02460</name>
</gene>
<dbReference type="GO" id="GO:0004644">
    <property type="term" value="F:phosphoribosylglycinamide formyltransferase activity"/>
    <property type="evidence" value="ECO:0007669"/>
    <property type="project" value="UniProtKB-EC"/>
</dbReference>
<dbReference type="InterPro" id="IPR004607">
    <property type="entry name" value="GART"/>
</dbReference>
<evidence type="ECO:0000256" key="2">
    <source>
        <dbReference type="ARBA" id="ARBA00012254"/>
    </source>
</evidence>
<comment type="pathway">
    <text evidence="1">Purine metabolism; IMP biosynthesis via de novo pathway; N(2)-formyl-N(1)-(5-phospho-D-ribosyl)glycinamide from N(1)-(5-phospho-D-ribosyl)glycinamide (10-formyl THF route): step 1/1.</text>
</comment>
<name>A0A1J5T2V9_9ARCH</name>
<protein>
    <recommendedName>
        <fullName evidence="2">phosphoribosylglycinamide formyltransferase 1</fullName>
        <ecNumber evidence="2">2.1.2.2</ecNumber>
    </recommendedName>
    <alternativeName>
        <fullName evidence="7">5'-phosphoribosylglycinamide transformylase</fullName>
    </alternativeName>
    <alternativeName>
        <fullName evidence="6">GAR transformylase</fullName>
    </alternativeName>
</protein>
<keyword evidence="3 10" id="KW-0808">Transferase</keyword>
<evidence type="ECO:0000256" key="8">
    <source>
        <dbReference type="ARBA" id="ARBA00047664"/>
    </source>
</evidence>
<feature type="domain" description="Formyl transferase N-terminal" evidence="9">
    <location>
        <begin position="1"/>
        <end position="181"/>
    </location>
</feature>
<dbReference type="NCBIfam" id="TIGR00639">
    <property type="entry name" value="PurN"/>
    <property type="match status" value="1"/>
</dbReference>
<dbReference type="SUPFAM" id="SSF53328">
    <property type="entry name" value="Formyltransferase"/>
    <property type="match status" value="1"/>
</dbReference>
<dbReference type="GO" id="GO:0005737">
    <property type="term" value="C:cytoplasm"/>
    <property type="evidence" value="ECO:0007669"/>
    <property type="project" value="TreeGrafter"/>
</dbReference>
<dbReference type="UniPathway" id="UPA00074">
    <property type="reaction ID" value="UER00126"/>
</dbReference>
<dbReference type="EC" id="2.1.2.2" evidence="2"/>
<dbReference type="GO" id="GO:0006189">
    <property type="term" value="P:'de novo' IMP biosynthetic process"/>
    <property type="evidence" value="ECO:0007669"/>
    <property type="project" value="UniProtKB-UniPathway"/>
</dbReference>
<dbReference type="PANTHER" id="PTHR43369">
    <property type="entry name" value="PHOSPHORIBOSYLGLYCINAMIDE FORMYLTRANSFERASE"/>
    <property type="match status" value="1"/>
</dbReference>
<evidence type="ECO:0000256" key="6">
    <source>
        <dbReference type="ARBA" id="ARBA00041324"/>
    </source>
</evidence>
<dbReference type="CDD" id="cd08645">
    <property type="entry name" value="FMT_core_GART"/>
    <property type="match status" value="1"/>
</dbReference>
<dbReference type="InterPro" id="IPR002376">
    <property type="entry name" value="Formyl_transf_N"/>
</dbReference>
<evidence type="ECO:0000313" key="10">
    <source>
        <dbReference type="EMBL" id="OIR15202.1"/>
    </source>
</evidence>
<keyword evidence="4" id="KW-0658">Purine biosynthesis</keyword>